<dbReference type="CDD" id="cd01876">
    <property type="entry name" value="YihA_EngB"/>
    <property type="match status" value="1"/>
</dbReference>
<comment type="similarity">
    <text evidence="2">Belongs to the TRAFAC class TrmE-Era-EngA-EngB-Septin-like GTPase superfamily. EngB GTPase family.</text>
</comment>
<dbReference type="GO" id="GO:0051301">
    <property type="term" value="P:cell division"/>
    <property type="evidence" value="ECO:0007669"/>
    <property type="project" value="UniProtKB-KW"/>
</dbReference>
<dbReference type="AlphaFoldDB" id="A0AAW1QZX9"/>
<evidence type="ECO:0000259" key="10">
    <source>
        <dbReference type="PROSITE" id="PS51706"/>
    </source>
</evidence>
<keyword evidence="12" id="KW-1185">Reference proteome</keyword>
<name>A0AAW1QZX9_9CHLO</name>
<dbReference type="Gene3D" id="3.40.50.300">
    <property type="entry name" value="P-loop containing nucleotide triphosphate hydrolases"/>
    <property type="match status" value="1"/>
</dbReference>
<reference evidence="11 12" key="1">
    <citation type="journal article" date="2024" name="Nat. Commun.">
        <title>Phylogenomics reveals the evolutionary origins of lichenization in chlorophyte algae.</title>
        <authorList>
            <person name="Puginier C."/>
            <person name="Libourel C."/>
            <person name="Otte J."/>
            <person name="Skaloud P."/>
            <person name="Haon M."/>
            <person name="Grisel S."/>
            <person name="Petersen M."/>
            <person name="Berrin J.G."/>
            <person name="Delaux P.M."/>
            <person name="Dal Grande F."/>
            <person name="Keller J."/>
        </authorList>
    </citation>
    <scope>NUCLEOTIDE SEQUENCE [LARGE SCALE GENOMIC DNA]</scope>
    <source>
        <strain evidence="11 12">SAG 2145</strain>
    </source>
</reference>
<evidence type="ECO:0000313" key="12">
    <source>
        <dbReference type="Proteomes" id="UP001438707"/>
    </source>
</evidence>
<evidence type="ECO:0000256" key="9">
    <source>
        <dbReference type="ARBA" id="ARBA00023306"/>
    </source>
</evidence>
<evidence type="ECO:0000256" key="8">
    <source>
        <dbReference type="ARBA" id="ARBA00023210"/>
    </source>
</evidence>
<keyword evidence="9" id="KW-0131">Cell cycle</keyword>
<evidence type="ECO:0000256" key="7">
    <source>
        <dbReference type="ARBA" id="ARBA00023134"/>
    </source>
</evidence>
<dbReference type="Proteomes" id="UP001438707">
    <property type="component" value="Unassembled WGS sequence"/>
</dbReference>
<dbReference type="InterPro" id="IPR030393">
    <property type="entry name" value="G_ENGB_dom"/>
</dbReference>
<dbReference type="HAMAP" id="MF_00321">
    <property type="entry name" value="GTPase_EngB"/>
    <property type="match status" value="1"/>
</dbReference>
<sequence length="290" mass="31992">MVWSAALGLTRQASALASWRPTPIQLLRQPPPPLRARRWHSCAKSSAVAERSEVLVDPGTLSAGLDEHVASETQEVELPKASHTKVRTAEYVGSATKLVSCPKPRLPEFAVIGRSNVGKSSLINMLTGRESLAKTSKTPGKTQCINHFIINNTWYLVDLPGYGYAKRAKTSRLEWNTFTKQYFLERETLAMVLLLIDASIPPQAIDVECAVWLAESEVPFTLVFTKTDKRKKKVPAAAVNIKAFCDRLLEEFQDLPLVIKTSAVKATGRLELLGFIAQMRAHAEQQAKGG</sequence>
<organism evidence="11 12">
    <name type="scientific">Apatococcus lobatus</name>
    <dbReference type="NCBI Taxonomy" id="904363"/>
    <lineage>
        <taxon>Eukaryota</taxon>
        <taxon>Viridiplantae</taxon>
        <taxon>Chlorophyta</taxon>
        <taxon>core chlorophytes</taxon>
        <taxon>Trebouxiophyceae</taxon>
        <taxon>Chlorellales</taxon>
        <taxon>Chlorellaceae</taxon>
        <taxon>Apatococcus</taxon>
    </lineage>
</organism>
<accession>A0AAW1QZX9</accession>
<proteinExistence type="inferred from homology"/>
<keyword evidence="4" id="KW-0479">Metal-binding</keyword>
<evidence type="ECO:0000256" key="1">
    <source>
        <dbReference type="ARBA" id="ARBA00001946"/>
    </source>
</evidence>
<dbReference type="PROSITE" id="PS51706">
    <property type="entry name" value="G_ENGB"/>
    <property type="match status" value="1"/>
</dbReference>
<dbReference type="PANTHER" id="PTHR11649:SF13">
    <property type="entry name" value="ENGB-TYPE G DOMAIN-CONTAINING PROTEIN"/>
    <property type="match status" value="1"/>
</dbReference>
<evidence type="ECO:0000256" key="6">
    <source>
        <dbReference type="ARBA" id="ARBA00022842"/>
    </source>
</evidence>
<keyword evidence="6" id="KW-0460">Magnesium</keyword>
<comment type="cofactor">
    <cofactor evidence="1">
        <name>Mg(2+)</name>
        <dbReference type="ChEBI" id="CHEBI:18420"/>
    </cofactor>
</comment>
<protein>
    <recommendedName>
        <fullName evidence="10">EngB-type G domain-containing protein</fullName>
    </recommendedName>
</protein>
<dbReference type="InterPro" id="IPR019987">
    <property type="entry name" value="GTP-bd_ribosome_bio_YsxC"/>
</dbReference>
<keyword evidence="3" id="KW-0132">Cell division</keyword>
<dbReference type="PANTHER" id="PTHR11649">
    <property type="entry name" value="MSS1/TRME-RELATED GTP-BINDING PROTEIN"/>
    <property type="match status" value="1"/>
</dbReference>
<dbReference type="EMBL" id="JALJOS010000019">
    <property type="protein sequence ID" value="KAK9826966.1"/>
    <property type="molecule type" value="Genomic_DNA"/>
</dbReference>
<evidence type="ECO:0000256" key="5">
    <source>
        <dbReference type="ARBA" id="ARBA00022741"/>
    </source>
</evidence>
<evidence type="ECO:0000256" key="4">
    <source>
        <dbReference type="ARBA" id="ARBA00022723"/>
    </source>
</evidence>
<dbReference type="InterPro" id="IPR027417">
    <property type="entry name" value="P-loop_NTPase"/>
</dbReference>
<feature type="domain" description="EngB-type G" evidence="10">
    <location>
        <begin position="105"/>
        <end position="282"/>
    </location>
</feature>
<dbReference type="GO" id="GO:0005525">
    <property type="term" value="F:GTP binding"/>
    <property type="evidence" value="ECO:0007669"/>
    <property type="project" value="UniProtKB-KW"/>
</dbReference>
<keyword evidence="5" id="KW-0547">Nucleotide-binding</keyword>
<dbReference type="InterPro" id="IPR006073">
    <property type="entry name" value="GTP-bd"/>
</dbReference>
<evidence type="ECO:0000256" key="2">
    <source>
        <dbReference type="ARBA" id="ARBA00009638"/>
    </source>
</evidence>
<evidence type="ECO:0000256" key="3">
    <source>
        <dbReference type="ARBA" id="ARBA00022618"/>
    </source>
</evidence>
<keyword evidence="8" id="KW-0717">Septation</keyword>
<dbReference type="SUPFAM" id="SSF52540">
    <property type="entry name" value="P-loop containing nucleoside triphosphate hydrolases"/>
    <property type="match status" value="1"/>
</dbReference>
<comment type="caution">
    <text evidence="11">The sequence shown here is derived from an EMBL/GenBank/DDBJ whole genome shotgun (WGS) entry which is preliminary data.</text>
</comment>
<dbReference type="GO" id="GO:0046872">
    <property type="term" value="F:metal ion binding"/>
    <property type="evidence" value="ECO:0007669"/>
    <property type="project" value="UniProtKB-KW"/>
</dbReference>
<dbReference type="Pfam" id="PF01926">
    <property type="entry name" value="MMR_HSR1"/>
    <property type="match status" value="1"/>
</dbReference>
<keyword evidence="7" id="KW-0342">GTP-binding</keyword>
<gene>
    <name evidence="11" type="ORF">WJX74_001986</name>
</gene>
<evidence type="ECO:0000313" key="11">
    <source>
        <dbReference type="EMBL" id="KAK9826966.1"/>
    </source>
</evidence>
<dbReference type="NCBIfam" id="TIGR03598">
    <property type="entry name" value="GTPase_YsxC"/>
    <property type="match status" value="1"/>
</dbReference>